<keyword evidence="4" id="KW-1185">Reference proteome</keyword>
<evidence type="ECO:0000313" key="4">
    <source>
        <dbReference type="Proteomes" id="UP000199561"/>
    </source>
</evidence>
<keyword evidence="1" id="KW-0472">Membrane</keyword>
<dbReference type="STRING" id="52442.SAMN05421880_12515"/>
<feature type="transmembrane region" description="Helical" evidence="1">
    <location>
        <begin position="12"/>
        <end position="30"/>
    </location>
</feature>
<dbReference type="EMBL" id="FOUF01000025">
    <property type="protein sequence ID" value="SFM65264.1"/>
    <property type="molecule type" value="Genomic_DNA"/>
</dbReference>
<reference evidence="2" key="2">
    <citation type="submission" date="2021-02" db="EMBL/GenBank/DDBJ databases">
        <authorList>
            <person name="Han P."/>
        </authorList>
    </citation>
    <scope>NUCLEOTIDE SEQUENCE</scope>
    <source>
        <strain evidence="2">Nitrosomonas nitrosa 18-3D</strain>
    </source>
</reference>
<dbReference type="RefSeq" id="WP_090670873.1">
    <property type="nucleotide sequence ID" value="NZ_CAJNAP010000010.1"/>
</dbReference>
<organism evidence="3 4">
    <name type="scientific">Nitrosomonas nitrosa</name>
    <dbReference type="NCBI Taxonomy" id="52442"/>
    <lineage>
        <taxon>Bacteria</taxon>
        <taxon>Pseudomonadati</taxon>
        <taxon>Pseudomonadota</taxon>
        <taxon>Betaproteobacteria</taxon>
        <taxon>Nitrosomonadales</taxon>
        <taxon>Nitrosomonadaceae</taxon>
        <taxon>Nitrosomonas</taxon>
    </lineage>
</organism>
<protein>
    <submittedName>
        <fullName evidence="3">Uncharacterized protein</fullName>
    </submittedName>
</protein>
<proteinExistence type="predicted"/>
<dbReference type="Proteomes" id="UP000199561">
    <property type="component" value="Unassembled WGS sequence"/>
</dbReference>
<keyword evidence="1" id="KW-1133">Transmembrane helix</keyword>
<dbReference type="Proteomes" id="UP000601736">
    <property type="component" value="Unassembled WGS sequence"/>
</dbReference>
<evidence type="ECO:0000313" key="3">
    <source>
        <dbReference type="EMBL" id="SFM65264.1"/>
    </source>
</evidence>
<dbReference type="EMBL" id="CAJNAP010000010">
    <property type="protein sequence ID" value="CAE6499688.1"/>
    <property type="molecule type" value="Genomic_DNA"/>
</dbReference>
<sequence length="221" mass="25446">MRLLSERVFCNWIVYLLVIGFLMLDAKQGISSQNITTSSERPLISALPDRSRLDTAIVYYSETLGGSREALSGASLMIFNDGYMLVFRPAYMRLAGIYETYLDAATLDQLWHNLTDEKILAFDPMLIQNKIQAIKQPQPTLFSTVDSISDAPTTQIEIYPNRYQATILFEQGDWQAKKSIAWYALRWTAERYPDIVEIRYLLFVQQQLAALMERPDLKKIE</sequence>
<keyword evidence="1" id="KW-0812">Transmembrane</keyword>
<dbReference type="AlphaFoldDB" id="A0A1I4SLH0"/>
<reference evidence="3 4" key="1">
    <citation type="submission" date="2016-10" db="EMBL/GenBank/DDBJ databases">
        <authorList>
            <person name="de Groot N.N."/>
        </authorList>
    </citation>
    <scope>NUCLEOTIDE SEQUENCE [LARGE SCALE GENOMIC DNA]</scope>
    <source>
        <strain evidence="3 4">Nm146</strain>
    </source>
</reference>
<accession>A0A1I4SLH0</accession>
<evidence type="ECO:0000313" key="2">
    <source>
        <dbReference type="EMBL" id="CAE6499688.1"/>
    </source>
</evidence>
<name>A0A1I4SLH0_9PROT</name>
<gene>
    <name evidence="2" type="ORF">NMYAN_180018</name>
    <name evidence="3" type="ORF">SAMN05421880_12515</name>
</gene>
<evidence type="ECO:0000256" key="1">
    <source>
        <dbReference type="SAM" id="Phobius"/>
    </source>
</evidence>